<dbReference type="Gene3D" id="2.60.40.1180">
    <property type="entry name" value="Golgi alpha-mannosidase II"/>
    <property type="match status" value="1"/>
</dbReference>
<dbReference type="InterPro" id="IPR017853">
    <property type="entry name" value="GH"/>
</dbReference>
<dbReference type="eggNOG" id="COG0366">
    <property type="taxonomic scope" value="Bacteria"/>
</dbReference>
<dbReference type="SUPFAM" id="SSF51445">
    <property type="entry name" value="(Trans)glycosidases"/>
    <property type="match status" value="1"/>
</dbReference>
<dbReference type="GO" id="GO:0009313">
    <property type="term" value="P:oligosaccharide catabolic process"/>
    <property type="evidence" value="ECO:0007669"/>
    <property type="project" value="TreeGrafter"/>
</dbReference>
<protein>
    <submittedName>
        <fullName evidence="5">Alpha-amylase</fullName>
    </submittedName>
</protein>
<keyword evidence="2" id="KW-0378">Hydrolase</keyword>
<feature type="domain" description="Glycosyl hydrolase family 13 catalytic" evidence="4">
    <location>
        <begin position="12"/>
        <end position="404"/>
    </location>
</feature>
<dbReference type="PANTHER" id="PTHR10357">
    <property type="entry name" value="ALPHA-AMYLASE FAMILY MEMBER"/>
    <property type="match status" value="1"/>
</dbReference>
<evidence type="ECO:0000259" key="4">
    <source>
        <dbReference type="SMART" id="SM00642"/>
    </source>
</evidence>
<reference evidence="5 6" key="1">
    <citation type="journal article" date="2011" name="J. Bacteriol.">
        <title>Complete genome and proteome of Acholeplasma laidlawii.</title>
        <authorList>
            <person name="Lazarev V.N."/>
            <person name="Levitskii S.A."/>
            <person name="Basovskii Y.I."/>
            <person name="Chukin M.M."/>
            <person name="Akopian T.A."/>
            <person name="Vereshchagin V.V."/>
            <person name="Kostrjukova E.S."/>
            <person name="Kovaleva G.Y."/>
            <person name="Kazanov M.D."/>
            <person name="Malko D.B."/>
            <person name="Vitreschak A.G."/>
            <person name="Sernova N.V."/>
            <person name="Gelfand M.S."/>
            <person name="Demina I.A."/>
            <person name="Serebryakova M.V."/>
            <person name="Galyamina M.A."/>
            <person name="Vtyurin N.N."/>
            <person name="Rogov S.I."/>
            <person name="Alexeev D.G."/>
            <person name="Ladygina V.G."/>
            <person name="Govorun V.M."/>
        </authorList>
    </citation>
    <scope>NUCLEOTIDE SEQUENCE [LARGE SCALE GENOMIC DNA]</scope>
    <source>
        <strain evidence="5 6">PG-8A</strain>
    </source>
</reference>
<dbReference type="InterPro" id="IPR006047">
    <property type="entry name" value="GH13_cat_dom"/>
</dbReference>
<name>A9NFZ2_ACHLI</name>
<dbReference type="Pfam" id="PF00128">
    <property type="entry name" value="Alpha-amylase"/>
    <property type="match status" value="1"/>
</dbReference>
<dbReference type="InterPro" id="IPR056300">
    <property type="entry name" value="SusG-like_C"/>
</dbReference>
<evidence type="ECO:0000256" key="3">
    <source>
        <dbReference type="ARBA" id="ARBA00023295"/>
    </source>
</evidence>
<dbReference type="InterPro" id="IPR045857">
    <property type="entry name" value="O16G_dom_2"/>
</dbReference>
<dbReference type="PANTHER" id="PTHR10357:SF179">
    <property type="entry name" value="NEUTRAL AND BASIC AMINO ACID TRANSPORT PROTEIN RBAT"/>
    <property type="match status" value="1"/>
</dbReference>
<evidence type="ECO:0000256" key="2">
    <source>
        <dbReference type="ARBA" id="ARBA00022801"/>
    </source>
</evidence>
<comment type="similarity">
    <text evidence="1">Belongs to the glycosyl hydrolase 13 family.</text>
</comment>
<gene>
    <name evidence="5" type="primary">amyA4</name>
    <name evidence="5" type="ordered locus">ACL_0656</name>
</gene>
<dbReference type="Proteomes" id="UP000008558">
    <property type="component" value="Chromosome"/>
</dbReference>
<dbReference type="EMBL" id="CP000896">
    <property type="protein sequence ID" value="ABX81272.1"/>
    <property type="molecule type" value="Genomic_DNA"/>
</dbReference>
<organism evidence="5 6">
    <name type="scientific">Acholeplasma laidlawii (strain PG-8A)</name>
    <dbReference type="NCBI Taxonomy" id="441768"/>
    <lineage>
        <taxon>Bacteria</taxon>
        <taxon>Bacillati</taxon>
        <taxon>Mycoplasmatota</taxon>
        <taxon>Mollicutes</taxon>
        <taxon>Acholeplasmatales</taxon>
        <taxon>Acholeplasmataceae</taxon>
        <taxon>Acholeplasma</taxon>
    </lineage>
</organism>
<dbReference type="SMART" id="SM00642">
    <property type="entry name" value="Aamy"/>
    <property type="match status" value="1"/>
</dbReference>
<dbReference type="AlphaFoldDB" id="A9NFZ2"/>
<dbReference type="Pfam" id="PF23915">
    <property type="entry name" value="SusG_C"/>
    <property type="match status" value="1"/>
</dbReference>
<dbReference type="SUPFAM" id="SSF51011">
    <property type="entry name" value="Glycosyl hydrolase domain"/>
    <property type="match status" value="1"/>
</dbReference>
<dbReference type="Gene3D" id="3.20.20.80">
    <property type="entry name" value="Glycosidases"/>
    <property type="match status" value="1"/>
</dbReference>
<accession>A9NFZ2</accession>
<dbReference type="GO" id="GO:0004556">
    <property type="term" value="F:alpha-amylase activity"/>
    <property type="evidence" value="ECO:0007669"/>
    <property type="project" value="TreeGrafter"/>
</dbReference>
<dbReference type="FunFam" id="3.90.400.10:FF:000002">
    <property type="entry name" value="Sucrose isomerase"/>
    <property type="match status" value="1"/>
</dbReference>
<dbReference type="CDD" id="cd11333">
    <property type="entry name" value="AmyAc_SI_OligoGlu_DGase"/>
    <property type="match status" value="1"/>
</dbReference>
<evidence type="ECO:0000313" key="6">
    <source>
        <dbReference type="Proteomes" id="UP000008558"/>
    </source>
</evidence>
<keyword evidence="3" id="KW-0326">Glycosidase</keyword>
<dbReference type="FunFam" id="3.20.20.80:FF:000064">
    <property type="entry name" value="Oligo-1,6-glucosidase"/>
    <property type="match status" value="1"/>
</dbReference>
<dbReference type="GeneID" id="41338826"/>
<dbReference type="InterPro" id="IPR013780">
    <property type="entry name" value="Glyco_hydro_b"/>
</dbReference>
<dbReference type="KEGG" id="acl:ACL_0656"/>
<proteinExistence type="inferred from homology"/>
<dbReference type="HOGENOM" id="CLU_006462_1_2_14"/>
<dbReference type="RefSeq" id="WP_012242603.1">
    <property type="nucleotide sequence ID" value="NC_010163.1"/>
</dbReference>
<dbReference type="Gene3D" id="3.90.400.10">
    <property type="entry name" value="Oligo-1,6-glucosidase, Domain 2"/>
    <property type="match status" value="1"/>
</dbReference>
<dbReference type="OrthoDB" id="9805159at2"/>
<dbReference type="CAZy" id="GH13">
    <property type="family name" value="Glycoside Hydrolase Family 13"/>
</dbReference>
<evidence type="ECO:0000313" key="5">
    <source>
        <dbReference type="EMBL" id="ABX81272.1"/>
    </source>
</evidence>
<sequence length="561" mass="65924">MNKWWMEAVGYQIYIKSFKDSNHDGIGDLNGITEKLDYLHLLGVNLVWITPFYDSPMDDNGYDVRDYFKVSKEYGSLEDFKALLKKAKNLGIKVILDFVLNHTSDEHAWFMESKKSLDNPYRDYYIWQKPKVVDGKILPPTNWGSFFGGSAWKYDETTNEYYMKIFSDKMPDLNWKNPNVAQSMIEVGKWWLDLGIDGFRLDAVSHLAREDFVDSTFAKDTVLDWFKFSNLPDNHKYLNQLHEGLFKPYDAFTIGEVGGQASIDEAIKYASFNSNEVSMVFNFDHNWHNNIWDITDLKDIKVNVIPLKETLNKWQETFKDIGWLPLNWLNHDQPRVVSHYGHVDYHNESAKMLASIMYLSRGTPFIYQGEEIGMTNYPFKDLSEINDISTLNSVKNQIAMEPERAHQIIEKALMTSRDHPRTMMQWQHTEYAGFSTVKPWFHVNPNYTEINVFDQVNDPTSIWSHYQKLFSLRRFSKYSKTLINGTYEMILKDDPNLFVYLRKYQEETIIVIGSFSTSETIMDITNYPVGDILIHNYEDISYENNNLKLRPYETISYRIKE</sequence>
<dbReference type="STRING" id="441768.ACL_0656"/>
<evidence type="ECO:0000256" key="1">
    <source>
        <dbReference type="ARBA" id="ARBA00008061"/>
    </source>
</evidence>
<keyword evidence="6" id="KW-1185">Reference proteome</keyword>